<keyword evidence="3" id="KW-0645">Protease</keyword>
<accession>A0A2U2BB25</accession>
<proteinExistence type="inferred from homology"/>
<dbReference type="GO" id="GO:0004180">
    <property type="term" value="F:carboxypeptidase activity"/>
    <property type="evidence" value="ECO:0007669"/>
    <property type="project" value="UniProtKB-KW"/>
</dbReference>
<dbReference type="OrthoDB" id="9807329at2"/>
<dbReference type="Gene3D" id="3.40.50.10740">
    <property type="entry name" value="Class I glutamine amidotransferase-like"/>
    <property type="match status" value="1"/>
</dbReference>
<evidence type="ECO:0000256" key="5">
    <source>
        <dbReference type="ARBA" id="ARBA00022825"/>
    </source>
</evidence>
<sequence>MSIALPPFLKKGALFGLVAPAGKLDTKYIDLAEKFIEANGFRSKRGAYPDKEYYQFSGTDDQRTRDLQTMIDDPEVDVIWCCRGGYGAIRILENLDFSNMPENPKWLVGFSDITVFHSALQNIYNVASIHGPMPVNLDHEKSQDREHLIDLLLGHDVDYKTQPSHLNRKGTAGGQLIGGNLSLLCNLSGSKYDFDPAGKILFIEEVGEQLYHLDRMMHNLKLSGKLEHLTGLVVGQFTNMKDNLTPFGKSANEIIYEAVQHYAYPVIFDFPSGHSSPNEPLLLGAQAHIQVNDEGGMMVYV</sequence>
<dbReference type="CDD" id="cd07025">
    <property type="entry name" value="Peptidase_S66"/>
    <property type="match status" value="1"/>
</dbReference>
<evidence type="ECO:0000256" key="3">
    <source>
        <dbReference type="ARBA" id="ARBA00022670"/>
    </source>
</evidence>
<keyword evidence="4" id="KW-0378">Hydrolase</keyword>
<keyword evidence="10" id="KW-1185">Reference proteome</keyword>
<comment type="caution">
    <text evidence="9">The sequence shown here is derived from an EMBL/GenBank/DDBJ whole genome shotgun (WGS) entry which is preliminary data.</text>
</comment>
<dbReference type="Pfam" id="PF17676">
    <property type="entry name" value="Peptidase_S66C"/>
    <property type="match status" value="1"/>
</dbReference>
<dbReference type="InterPro" id="IPR027461">
    <property type="entry name" value="Carboxypeptidase_A_C_sf"/>
</dbReference>
<evidence type="ECO:0000259" key="7">
    <source>
        <dbReference type="Pfam" id="PF02016"/>
    </source>
</evidence>
<dbReference type="SUPFAM" id="SSF52317">
    <property type="entry name" value="Class I glutamine amidotransferase-like"/>
    <property type="match status" value="1"/>
</dbReference>
<keyword evidence="2 9" id="KW-0121">Carboxypeptidase</keyword>
<dbReference type="InterPro" id="IPR027478">
    <property type="entry name" value="LdcA_N"/>
</dbReference>
<evidence type="ECO:0000259" key="8">
    <source>
        <dbReference type="Pfam" id="PF17676"/>
    </source>
</evidence>
<dbReference type="AlphaFoldDB" id="A0A2U2BB25"/>
<dbReference type="InterPro" id="IPR029062">
    <property type="entry name" value="Class_I_gatase-like"/>
</dbReference>
<evidence type="ECO:0000256" key="1">
    <source>
        <dbReference type="ARBA" id="ARBA00010233"/>
    </source>
</evidence>
<evidence type="ECO:0000313" key="9">
    <source>
        <dbReference type="EMBL" id="PWE00274.1"/>
    </source>
</evidence>
<reference evidence="9 10" key="1">
    <citation type="submission" date="2018-05" db="EMBL/GenBank/DDBJ databases">
        <title>Marinilabilia rubrum sp. nov., isolated from saltern sediment.</title>
        <authorList>
            <person name="Zhang R."/>
        </authorList>
    </citation>
    <scope>NUCLEOTIDE SEQUENCE [LARGE SCALE GENOMIC DNA]</scope>
    <source>
        <strain evidence="9 10">WTE16</strain>
    </source>
</reference>
<comment type="similarity">
    <text evidence="1">Belongs to the peptidase S66 family.</text>
</comment>
<dbReference type="SUPFAM" id="SSF141986">
    <property type="entry name" value="LD-carboxypeptidase A C-terminal domain-like"/>
    <property type="match status" value="1"/>
</dbReference>
<feature type="active site" description="Charge relay system" evidence="6">
    <location>
        <position position="274"/>
    </location>
</feature>
<dbReference type="Proteomes" id="UP000244956">
    <property type="component" value="Unassembled WGS sequence"/>
</dbReference>
<evidence type="ECO:0000256" key="2">
    <source>
        <dbReference type="ARBA" id="ARBA00022645"/>
    </source>
</evidence>
<organism evidence="9 10">
    <name type="scientific">Marinilabilia rubra</name>
    <dbReference type="NCBI Taxonomy" id="2162893"/>
    <lineage>
        <taxon>Bacteria</taxon>
        <taxon>Pseudomonadati</taxon>
        <taxon>Bacteroidota</taxon>
        <taxon>Bacteroidia</taxon>
        <taxon>Marinilabiliales</taxon>
        <taxon>Marinilabiliaceae</taxon>
        <taxon>Marinilabilia</taxon>
    </lineage>
</organism>
<gene>
    <name evidence="9" type="ORF">DDZ16_04850</name>
</gene>
<protein>
    <submittedName>
        <fullName evidence="9">LD-carboxypeptidase</fullName>
    </submittedName>
</protein>
<evidence type="ECO:0000256" key="6">
    <source>
        <dbReference type="PIRSR" id="PIRSR028757-1"/>
    </source>
</evidence>
<feature type="active site" description="Charge relay system" evidence="6">
    <location>
        <position position="204"/>
    </location>
</feature>
<dbReference type="GO" id="GO:0006508">
    <property type="term" value="P:proteolysis"/>
    <property type="evidence" value="ECO:0007669"/>
    <property type="project" value="UniProtKB-KW"/>
</dbReference>
<dbReference type="InterPro" id="IPR040449">
    <property type="entry name" value="Peptidase_S66_N"/>
</dbReference>
<dbReference type="RefSeq" id="WP_109263314.1">
    <property type="nucleotide sequence ID" value="NZ_QEWP01000003.1"/>
</dbReference>
<feature type="domain" description="LD-carboxypeptidase C-terminal" evidence="8">
    <location>
        <begin position="174"/>
        <end position="289"/>
    </location>
</feature>
<keyword evidence="5" id="KW-0720">Serine protease</keyword>
<dbReference type="GO" id="GO:0008236">
    <property type="term" value="F:serine-type peptidase activity"/>
    <property type="evidence" value="ECO:0007669"/>
    <property type="project" value="UniProtKB-KW"/>
</dbReference>
<dbReference type="EMBL" id="QEWP01000003">
    <property type="protein sequence ID" value="PWE00274.1"/>
    <property type="molecule type" value="Genomic_DNA"/>
</dbReference>
<dbReference type="PANTHER" id="PTHR30237:SF2">
    <property type="entry name" value="MUREIN TETRAPEPTIDE CARBOXYPEPTIDASE"/>
    <property type="match status" value="1"/>
</dbReference>
<feature type="active site" description="Nucleophile" evidence="6">
    <location>
        <position position="111"/>
    </location>
</feature>
<dbReference type="Gene3D" id="3.50.30.60">
    <property type="entry name" value="LD-carboxypeptidase A C-terminal domain-like"/>
    <property type="match status" value="1"/>
</dbReference>
<dbReference type="Pfam" id="PF02016">
    <property type="entry name" value="Peptidase_S66"/>
    <property type="match status" value="1"/>
</dbReference>
<evidence type="ECO:0000256" key="4">
    <source>
        <dbReference type="ARBA" id="ARBA00022801"/>
    </source>
</evidence>
<dbReference type="InterPro" id="IPR003507">
    <property type="entry name" value="S66_fam"/>
</dbReference>
<feature type="domain" description="LD-carboxypeptidase N-terminal" evidence="7">
    <location>
        <begin position="16"/>
        <end position="131"/>
    </location>
</feature>
<evidence type="ECO:0000313" key="10">
    <source>
        <dbReference type="Proteomes" id="UP000244956"/>
    </source>
</evidence>
<dbReference type="InterPro" id="IPR040921">
    <property type="entry name" value="Peptidase_S66C"/>
</dbReference>
<dbReference type="PIRSF" id="PIRSF028757">
    <property type="entry name" value="LD-carboxypeptidase"/>
    <property type="match status" value="1"/>
</dbReference>
<name>A0A2U2BB25_9BACT</name>
<dbReference type="PANTHER" id="PTHR30237">
    <property type="entry name" value="MURAMOYLTETRAPEPTIDE CARBOXYPEPTIDASE"/>
    <property type="match status" value="1"/>
</dbReference>